<dbReference type="InterPro" id="IPR051164">
    <property type="entry name" value="NmrA-like_oxidored"/>
</dbReference>
<evidence type="ECO:0000256" key="1">
    <source>
        <dbReference type="ARBA" id="ARBA00022857"/>
    </source>
</evidence>
<feature type="domain" description="NAD(P)-binding" evidence="2">
    <location>
        <begin position="7"/>
        <end position="176"/>
    </location>
</feature>
<dbReference type="Gene3D" id="3.40.50.720">
    <property type="entry name" value="NAD(P)-binding Rossmann-like Domain"/>
    <property type="match status" value="1"/>
</dbReference>
<dbReference type="AlphaFoldDB" id="A0A150PIB2"/>
<protein>
    <submittedName>
        <fullName evidence="3">NmrA family transcriptional regulator</fullName>
    </submittedName>
</protein>
<dbReference type="PANTHER" id="PTHR42748">
    <property type="entry name" value="NITROGEN METABOLITE REPRESSION PROTEIN NMRA FAMILY MEMBER"/>
    <property type="match status" value="1"/>
</dbReference>
<name>A0A150PIB2_SORCE</name>
<accession>A0A150PIB2</accession>
<dbReference type="SUPFAM" id="SSF51735">
    <property type="entry name" value="NAD(P)-binding Rossmann-fold domains"/>
    <property type="match status" value="1"/>
</dbReference>
<dbReference type="PANTHER" id="PTHR42748:SF3">
    <property type="entry name" value="BLL4366 PROTEIN"/>
    <property type="match status" value="1"/>
</dbReference>
<evidence type="ECO:0000313" key="4">
    <source>
        <dbReference type="Proteomes" id="UP000075604"/>
    </source>
</evidence>
<dbReference type="Proteomes" id="UP000075604">
    <property type="component" value="Unassembled WGS sequence"/>
</dbReference>
<organism evidence="3 4">
    <name type="scientific">Sorangium cellulosum</name>
    <name type="common">Polyangium cellulosum</name>
    <dbReference type="NCBI Taxonomy" id="56"/>
    <lineage>
        <taxon>Bacteria</taxon>
        <taxon>Pseudomonadati</taxon>
        <taxon>Myxococcota</taxon>
        <taxon>Polyangia</taxon>
        <taxon>Polyangiales</taxon>
        <taxon>Polyangiaceae</taxon>
        <taxon>Sorangium</taxon>
    </lineage>
</organism>
<dbReference type="EMBL" id="JELX01002428">
    <property type="protein sequence ID" value="KYF55429.1"/>
    <property type="molecule type" value="Genomic_DNA"/>
</dbReference>
<evidence type="ECO:0000259" key="2">
    <source>
        <dbReference type="Pfam" id="PF13460"/>
    </source>
</evidence>
<reference evidence="3 4" key="1">
    <citation type="submission" date="2014-02" db="EMBL/GenBank/DDBJ databases">
        <title>The small core and large imbalanced accessory genome model reveals a collaborative survival strategy of Sorangium cellulosum strains in nature.</title>
        <authorList>
            <person name="Han K."/>
            <person name="Peng R."/>
            <person name="Blom J."/>
            <person name="Li Y.-Z."/>
        </authorList>
    </citation>
    <scope>NUCLEOTIDE SEQUENCE [LARGE SCALE GENOMIC DNA]</scope>
    <source>
        <strain evidence="3 4">So0157-18</strain>
    </source>
</reference>
<dbReference type="InterPro" id="IPR036291">
    <property type="entry name" value="NAD(P)-bd_dom_sf"/>
</dbReference>
<sequence>MKVVVFGGSGLIGKKLVGILRAKGHEVTPASPSTGVDILTGAGVAEAIRGAEVVVDVVNAPSFEADAAMSFFQRAAGVILPAEAAAGVRHHVALSIVGVDRLPTSDYMRAKVAQEAAIRAAAVPYTIVRATQFFEFVNAIVDAATKGDTATLTPALLQPIAADDVAAALAAIAEEPPRNGMIELAGPEPLGLDELGRRWLAAKKDPRKVVSDAAAEYFGALLDDRSLTPGPAPRLGALRFDAWLARA</sequence>
<dbReference type="InterPro" id="IPR016040">
    <property type="entry name" value="NAD(P)-bd_dom"/>
</dbReference>
<keyword evidence="1" id="KW-0521">NADP</keyword>
<evidence type="ECO:0000313" key="3">
    <source>
        <dbReference type="EMBL" id="KYF55429.1"/>
    </source>
</evidence>
<proteinExistence type="predicted"/>
<gene>
    <name evidence="3" type="ORF">BE04_16610</name>
</gene>
<comment type="caution">
    <text evidence="3">The sequence shown here is derived from an EMBL/GenBank/DDBJ whole genome shotgun (WGS) entry which is preliminary data.</text>
</comment>
<dbReference type="Pfam" id="PF13460">
    <property type="entry name" value="NAD_binding_10"/>
    <property type="match status" value="1"/>
</dbReference>